<dbReference type="InterPro" id="IPR000504">
    <property type="entry name" value="RRM_dom"/>
</dbReference>
<dbReference type="PANTHER" id="PTHR47678">
    <property type="entry name" value="TETRATRICOPEPTIDE REPEAT PROTEIN 31"/>
    <property type="match status" value="1"/>
</dbReference>
<dbReference type="PANTHER" id="PTHR47678:SF1">
    <property type="entry name" value="TETRATRICOPEPTIDE REPEAT PROTEIN 31"/>
    <property type="match status" value="1"/>
</dbReference>
<keyword evidence="2" id="KW-0802">TPR repeat</keyword>
<evidence type="ECO:0000256" key="1">
    <source>
        <dbReference type="PROSITE-ProRule" id="PRU00176"/>
    </source>
</evidence>
<keyword evidence="3" id="KW-0863">Zinc-finger</keyword>
<dbReference type="GO" id="GO:0003723">
    <property type="term" value="F:RNA binding"/>
    <property type="evidence" value="ECO:0007669"/>
    <property type="project" value="UniProtKB-UniRule"/>
</dbReference>
<feature type="region of interest" description="Disordered" evidence="4">
    <location>
        <begin position="113"/>
        <end position="248"/>
    </location>
</feature>
<dbReference type="InterPro" id="IPR035979">
    <property type="entry name" value="RBD_domain_sf"/>
</dbReference>
<feature type="domain" description="RRM" evidence="5">
    <location>
        <begin position="537"/>
        <end position="610"/>
    </location>
</feature>
<evidence type="ECO:0008006" key="9">
    <source>
        <dbReference type="Google" id="ProtNLM"/>
    </source>
</evidence>
<dbReference type="Proteomes" id="UP000823561">
    <property type="component" value="Chromosome 19"/>
</dbReference>
<dbReference type="SMART" id="SM00028">
    <property type="entry name" value="TPR"/>
    <property type="match status" value="3"/>
</dbReference>
<dbReference type="SMART" id="SM00360">
    <property type="entry name" value="RRM"/>
    <property type="match status" value="1"/>
</dbReference>
<dbReference type="InterPro" id="IPR011990">
    <property type="entry name" value="TPR-like_helical_dom_sf"/>
</dbReference>
<dbReference type="Gene3D" id="1.25.40.10">
    <property type="entry name" value="Tetratricopeptide repeat domain"/>
    <property type="match status" value="1"/>
</dbReference>
<dbReference type="CDD" id="cd14270">
    <property type="entry name" value="UBA"/>
    <property type="match status" value="1"/>
</dbReference>
<keyword evidence="1" id="KW-0694">RNA-binding</keyword>
<evidence type="ECO:0000259" key="5">
    <source>
        <dbReference type="PROSITE" id="PS50102"/>
    </source>
</evidence>
<dbReference type="CDD" id="cd00590">
    <property type="entry name" value="RRM_SF"/>
    <property type="match status" value="1"/>
</dbReference>
<feature type="compositionally biased region" description="Basic and acidic residues" evidence="4">
    <location>
        <begin position="272"/>
        <end position="296"/>
    </location>
</feature>
<dbReference type="AlphaFoldDB" id="A0AAV6FWC0"/>
<dbReference type="Gene3D" id="3.30.70.330">
    <property type="match status" value="1"/>
</dbReference>
<dbReference type="InterPro" id="IPR000571">
    <property type="entry name" value="Znf_CCCH"/>
</dbReference>
<evidence type="ECO:0000313" key="7">
    <source>
        <dbReference type="EMBL" id="KAG5265490.1"/>
    </source>
</evidence>
<dbReference type="SUPFAM" id="SSF48452">
    <property type="entry name" value="TPR-like"/>
    <property type="match status" value="1"/>
</dbReference>
<evidence type="ECO:0000256" key="2">
    <source>
        <dbReference type="PROSITE-ProRule" id="PRU00339"/>
    </source>
</evidence>
<evidence type="ECO:0000259" key="6">
    <source>
        <dbReference type="PROSITE" id="PS50103"/>
    </source>
</evidence>
<dbReference type="SUPFAM" id="SSF54928">
    <property type="entry name" value="RNA-binding domain, RBD"/>
    <property type="match status" value="1"/>
</dbReference>
<dbReference type="EMBL" id="JADWDJ010000019">
    <property type="protein sequence ID" value="KAG5265490.1"/>
    <property type="molecule type" value="Genomic_DNA"/>
</dbReference>
<dbReference type="PROSITE" id="PS50102">
    <property type="entry name" value="RRM"/>
    <property type="match status" value="1"/>
</dbReference>
<proteinExistence type="predicted"/>
<feature type="compositionally biased region" description="Basic residues" evidence="4">
    <location>
        <begin position="190"/>
        <end position="202"/>
    </location>
</feature>
<dbReference type="PROSITE" id="PS50005">
    <property type="entry name" value="TPR"/>
    <property type="match status" value="1"/>
</dbReference>
<sequence>MSSTGWTQDLLMGTQIMHSHEPFVGMINGRRRFNLMDALGLDFDDGADDSDSSDEWGRPAGPYCGLKRNFLHRPGHVTVLTKHRPITREEIKKAEKTAEELIEEEERLKKKAEKKKLKKMRQKQKKRLEKQEKENANKANDNQNKGEDDKKKNLNKKSAESPPDTSHRSNSDASTEEEDDKGSISSEKGHQKKKKQLQKKIYNKTNDEQTINYNEAVSIKEVKSKTRQFNSDASSDEDEEKESMQSDLEDLDMSSCFVSNAAAAFAKRKQEKAKEKKEKMAKKTADSVKDSQKHCTEQQNTKPHQKEVIPLSTQSPVKVDSERNVADLIARSMELAYMGNQYAASGDLERAVKYFTDAIIHNPTEYKLFGNRAFCFEKMQQYEKSLMDANVALSMNPQWIKGLYRKGRALTGLKRYMEAMVVYKEVLTLDKSCAEAAQELIKVQILQLTEMGFTKEQSTNAMVIYGSVEKALDALSGLQGSFIPTKPSAQEWVQVDKHSQSPKPISQGAPQVQQPVPHIQPRLPASSQPKLIKPELFPIWVGCPVPTLTEAFIYDLFNQVGPVHSVKVLRNKGCAFVNYIRKEDSDEAIKKLHGYIVASGTPLQVRYPDRIHPHLGVSKAAAVEHNDKLPDECHFWRTIGCIKNQHCQYRHVPENKGIDRNKVK</sequence>
<accession>A0AAV6FWC0</accession>
<evidence type="ECO:0000256" key="3">
    <source>
        <dbReference type="PROSITE-ProRule" id="PRU00723"/>
    </source>
</evidence>
<organism evidence="7 8">
    <name type="scientific">Alosa alosa</name>
    <name type="common">allis shad</name>
    <dbReference type="NCBI Taxonomy" id="278164"/>
    <lineage>
        <taxon>Eukaryota</taxon>
        <taxon>Metazoa</taxon>
        <taxon>Chordata</taxon>
        <taxon>Craniata</taxon>
        <taxon>Vertebrata</taxon>
        <taxon>Euteleostomi</taxon>
        <taxon>Actinopterygii</taxon>
        <taxon>Neopterygii</taxon>
        <taxon>Teleostei</taxon>
        <taxon>Clupei</taxon>
        <taxon>Clupeiformes</taxon>
        <taxon>Clupeoidei</taxon>
        <taxon>Clupeidae</taxon>
        <taxon>Alosa</taxon>
    </lineage>
</organism>
<feature type="region of interest" description="Disordered" evidence="4">
    <location>
        <begin position="269"/>
        <end position="316"/>
    </location>
</feature>
<dbReference type="Pfam" id="PF00076">
    <property type="entry name" value="RRM_1"/>
    <property type="match status" value="1"/>
</dbReference>
<gene>
    <name evidence="7" type="ORF">AALO_G00243060</name>
</gene>
<dbReference type="InterPro" id="IPR012677">
    <property type="entry name" value="Nucleotide-bd_a/b_plait_sf"/>
</dbReference>
<keyword evidence="8" id="KW-1185">Reference proteome</keyword>
<protein>
    <recommendedName>
        <fullName evidence="9">Tetratricopeptide repeat protein 31</fullName>
    </recommendedName>
</protein>
<dbReference type="GO" id="GO:0008270">
    <property type="term" value="F:zinc ion binding"/>
    <property type="evidence" value="ECO:0007669"/>
    <property type="project" value="UniProtKB-KW"/>
</dbReference>
<keyword evidence="3" id="KW-0862">Zinc</keyword>
<evidence type="ECO:0000256" key="4">
    <source>
        <dbReference type="SAM" id="MobiDB-lite"/>
    </source>
</evidence>
<name>A0AAV6FWC0_9TELE</name>
<feature type="domain" description="C3H1-type" evidence="6">
    <location>
        <begin position="627"/>
        <end position="654"/>
    </location>
</feature>
<dbReference type="InterPro" id="IPR019734">
    <property type="entry name" value="TPR_rpt"/>
</dbReference>
<feature type="zinc finger region" description="C3H1-type" evidence="3">
    <location>
        <begin position="627"/>
        <end position="654"/>
    </location>
</feature>
<evidence type="ECO:0000313" key="8">
    <source>
        <dbReference type="Proteomes" id="UP000823561"/>
    </source>
</evidence>
<feature type="compositionally biased region" description="Acidic residues" evidence="4">
    <location>
        <begin position="234"/>
        <end position="248"/>
    </location>
</feature>
<reference evidence="7" key="1">
    <citation type="submission" date="2020-10" db="EMBL/GenBank/DDBJ databases">
        <title>Chromosome-scale genome assembly of the Allis shad, Alosa alosa.</title>
        <authorList>
            <person name="Margot Z."/>
            <person name="Christophe K."/>
            <person name="Cabau C."/>
            <person name="Louis A."/>
            <person name="Berthelot C."/>
            <person name="Parey E."/>
            <person name="Roest Crollius H."/>
            <person name="Montfort J."/>
            <person name="Robinson-Rechavi M."/>
            <person name="Bucao C."/>
            <person name="Bouchez O."/>
            <person name="Gislard M."/>
            <person name="Lluch J."/>
            <person name="Milhes M."/>
            <person name="Lampietro C."/>
            <person name="Lopez Roques C."/>
            <person name="Donnadieu C."/>
            <person name="Braasch I."/>
            <person name="Desvignes T."/>
            <person name="Postlethwait J."/>
            <person name="Bobe J."/>
            <person name="Guiguen Y."/>
        </authorList>
    </citation>
    <scope>NUCLEOTIDE SEQUENCE</scope>
    <source>
        <strain evidence="7">M-15738</strain>
        <tissue evidence="7">Blood</tissue>
    </source>
</reference>
<keyword evidence="3" id="KW-0479">Metal-binding</keyword>
<dbReference type="PROSITE" id="PS50103">
    <property type="entry name" value="ZF_C3H1"/>
    <property type="match status" value="1"/>
</dbReference>
<feature type="repeat" description="TPR" evidence="2">
    <location>
        <begin position="332"/>
        <end position="365"/>
    </location>
</feature>
<feature type="compositionally biased region" description="Basic residues" evidence="4">
    <location>
        <begin position="113"/>
        <end position="128"/>
    </location>
</feature>
<comment type="caution">
    <text evidence="7">The sequence shown here is derived from an EMBL/GenBank/DDBJ whole genome shotgun (WGS) entry which is preliminary data.</text>
</comment>